<evidence type="ECO:0000259" key="2">
    <source>
        <dbReference type="Pfam" id="PF14529"/>
    </source>
</evidence>
<dbReference type="InParanoid" id="A0A6P7FWS4"/>
<dbReference type="Pfam" id="PF14529">
    <property type="entry name" value="Exo_endo_phos_2"/>
    <property type="match status" value="1"/>
</dbReference>
<dbReference type="Gene3D" id="3.60.10.10">
    <property type="entry name" value="Endonuclease/exonuclease/phosphatase"/>
    <property type="match status" value="1"/>
</dbReference>
<feature type="compositionally biased region" description="Polar residues" evidence="1">
    <location>
        <begin position="21"/>
        <end position="38"/>
    </location>
</feature>
<proteinExistence type="predicted"/>
<reference evidence="3" key="1">
    <citation type="submission" date="2025-08" db="UniProtKB">
        <authorList>
            <consortium name="RefSeq"/>
        </authorList>
    </citation>
    <scope>IDENTIFICATION</scope>
    <source>
        <tissue evidence="3">Whole insect</tissue>
    </source>
</reference>
<feature type="domain" description="Endonuclease/exonuclease/phosphatase" evidence="2">
    <location>
        <begin position="462"/>
        <end position="569"/>
    </location>
</feature>
<dbReference type="RefSeq" id="XP_028139257.1">
    <property type="nucleotide sequence ID" value="XM_028283456.1"/>
</dbReference>
<evidence type="ECO:0000313" key="3">
    <source>
        <dbReference type="RefSeq" id="XP_028139257.1"/>
    </source>
</evidence>
<dbReference type="GO" id="GO:0003824">
    <property type="term" value="F:catalytic activity"/>
    <property type="evidence" value="ECO:0007669"/>
    <property type="project" value="InterPro"/>
</dbReference>
<protein>
    <submittedName>
        <fullName evidence="3">Uncharacterized protein LOC114333565</fullName>
    </submittedName>
</protein>
<feature type="region of interest" description="Disordered" evidence="1">
    <location>
        <begin position="21"/>
        <end position="50"/>
    </location>
</feature>
<feature type="compositionally biased region" description="Polar residues" evidence="1">
    <location>
        <begin position="73"/>
        <end position="83"/>
    </location>
</feature>
<dbReference type="SUPFAM" id="SSF56219">
    <property type="entry name" value="DNase I-like"/>
    <property type="match status" value="1"/>
</dbReference>
<dbReference type="InterPro" id="IPR005135">
    <property type="entry name" value="Endo/exonuclease/phosphatase"/>
</dbReference>
<organism evidence="3">
    <name type="scientific">Diabrotica virgifera virgifera</name>
    <name type="common">western corn rootworm</name>
    <dbReference type="NCBI Taxonomy" id="50390"/>
    <lineage>
        <taxon>Eukaryota</taxon>
        <taxon>Metazoa</taxon>
        <taxon>Ecdysozoa</taxon>
        <taxon>Arthropoda</taxon>
        <taxon>Hexapoda</taxon>
        <taxon>Insecta</taxon>
        <taxon>Pterygota</taxon>
        <taxon>Neoptera</taxon>
        <taxon>Endopterygota</taxon>
        <taxon>Coleoptera</taxon>
        <taxon>Polyphaga</taxon>
        <taxon>Cucujiformia</taxon>
        <taxon>Chrysomeloidea</taxon>
        <taxon>Chrysomelidae</taxon>
        <taxon>Galerucinae</taxon>
        <taxon>Diabroticina</taxon>
        <taxon>Diabroticites</taxon>
        <taxon>Diabrotica</taxon>
    </lineage>
</organism>
<dbReference type="InterPro" id="IPR036691">
    <property type="entry name" value="Endo/exonu/phosph_ase_sf"/>
</dbReference>
<feature type="region of interest" description="Disordered" evidence="1">
    <location>
        <begin position="70"/>
        <end position="130"/>
    </location>
</feature>
<sequence>MGENIKKTPVCELNTAEVISDSNQDMDTGTITTNSSATREPLRPHLQKPKNISLISNNRFEILSNSDKEFPKLTNSSEVSTSPYFKPLRPHLQKPKSFSQPSCSTSSTDYSANKKRKVSSPTSEDPTPYLIPFRFGPSQPLPPLNKESFPNTDNDKNKLVDSLVFLFSSFIQNINCLEEAKSLDMNKIAIGVNNVLDQHNTVPPTKYTVKENWHYVVVSKIPPPYTAKQIAHYVKEKLGTTDFIRCFPLLRDTDRPDSDFKIGVQNQSFIKLLKDPSLWPPGTVVDNLNDNPPAHANSAPTTIKVAAPASSTPYTTPSTPTKEGISIQIGSDRDAIIQKFFLNKLTRTEDQAPSDNLDDSKLSLFLINIQSLRHKTDELLLLPEELNFPKIVAITEHWLNVDEPVFIKNYTIISRFNRSRLSHGGTLIMSTQNDFSAVTKFDNLLIEKVFEFSIIYQKSSDLYIICIYRTPDADVQIFLQQLLSLLESIPSKSKLILCGDLNIDYSSVCAAQESLHSIFDSFGIGMHVNSPTRITKTSSSIIDYVVSSLAPNSTDCTVFNSGVSDHEAVLTTF</sequence>
<dbReference type="AlphaFoldDB" id="A0A6P7FWS4"/>
<feature type="compositionally biased region" description="Low complexity" evidence="1">
    <location>
        <begin position="97"/>
        <end position="111"/>
    </location>
</feature>
<gene>
    <name evidence="3" type="primary">LOC114333565</name>
</gene>
<dbReference type="PANTHER" id="PTHR33776:SF4">
    <property type="entry name" value="ENDONUCLEASE_EXONUCLEASE_PHOSPHATASE DOMAIN-CONTAINING PROTEIN"/>
    <property type="match status" value="1"/>
</dbReference>
<accession>A0A6P7FWS4</accession>
<evidence type="ECO:0000256" key="1">
    <source>
        <dbReference type="SAM" id="MobiDB-lite"/>
    </source>
</evidence>
<name>A0A6P7FWS4_DIAVI</name>
<dbReference type="PANTHER" id="PTHR33776">
    <property type="entry name" value="ENDO/EXONUCLEASE/PHOSPHATASE DOMAIN-CONTAINING PROTEIN"/>
    <property type="match status" value="1"/>
</dbReference>